<proteinExistence type="predicted"/>
<reference evidence="3" key="1">
    <citation type="submission" date="2016-10" db="EMBL/GenBank/DDBJ databases">
        <authorList>
            <person name="Varghese N."/>
            <person name="Submissions S."/>
        </authorList>
    </citation>
    <scope>NUCLEOTIDE SEQUENCE [LARGE SCALE GENOMIC DNA]</scope>
    <source>
        <strain evidence="3">DSM 3384</strain>
    </source>
</reference>
<protein>
    <recommendedName>
        <fullName evidence="4">DUF3098 domain-containing protein</fullName>
    </recommendedName>
</protein>
<dbReference type="RefSeq" id="WP_014959703.1">
    <property type="nucleotide sequence ID" value="NZ_FNLL01000018.1"/>
</dbReference>
<evidence type="ECO:0000313" key="2">
    <source>
        <dbReference type="EMBL" id="SDU62128.1"/>
    </source>
</evidence>
<accession>A0A1H2K146</accession>
<evidence type="ECO:0008006" key="4">
    <source>
        <dbReference type="Google" id="ProtNLM"/>
    </source>
</evidence>
<organism evidence="2 3">
    <name type="scientific">Desulfobacula phenolica</name>
    <dbReference type="NCBI Taxonomy" id="90732"/>
    <lineage>
        <taxon>Bacteria</taxon>
        <taxon>Pseudomonadati</taxon>
        <taxon>Thermodesulfobacteriota</taxon>
        <taxon>Desulfobacteria</taxon>
        <taxon>Desulfobacterales</taxon>
        <taxon>Desulfobacteraceae</taxon>
        <taxon>Desulfobacula</taxon>
    </lineage>
</organism>
<dbReference type="AlphaFoldDB" id="A0A1H2K146"/>
<keyword evidence="3" id="KW-1185">Reference proteome</keyword>
<feature type="transmembrane region" description="Helical" evidence="1">
    <location>
        <begin position="21"/>
        <end position="42"/>
    </location>
</feature>
<name>A0A1H2K146_9BACT</name>
<evidence type="ECO:0000256" key="1">
    <source>
        <dbReference type="SAM" id="Phobius"/>
    </source>
</evidence>
<keyword evidence="1" id="KW-1133">Transmembrane helix</keyword>
<keyword evidence="1" id="KW-0812">Transmembrane</keyword>
<dbReference type="EMBL" id="FNLL01000018">
    <property type="protein sequence ID" value="SDU62128.1"/>
    <property type="molecule type" value="Genomic_DNA"/>
</dbReference>
<sequence length="82" mass="9478">MQLDQNPFFRKPITPWHDSNFACKALITVMIFVFAFAVTGVFVALGNPDFQEHIWFPGVLTFLSLFLVVKIFSRLKNRSKNN</sequence>
<evidence type="ECO:0000313" key="3">
    <source>
        <dbReference type="Proteomes" id="UP000199608"/>
    </source>
</evidence>
<gene>
    <name evidence="2" type="ORF">SAMN04487931_11835</name>
</gene>
<dbReference type="Proteomes" id="UP000199608">
    <property type="component" value="Unassembled WGS sequence"/>
</dbReference>
<keyword evidence="1" id="KW-0472">Membrane</keyword>
<feature type="transmembrane region" description="Helical" evidence="1">
    <location>
        <begin position="54"/>
        <end position="72"/>
    </location>
</feature>